<keyword evidence="1" id="KW-0560">Oxidoreductase</keyword>
<feature type="domain" description="Acyl-CoA dehydrogenase C-terminal" evidence="5">
    <location>
        <begin position="252"/>
        <end position="380"/>
    </location>
</feature>
<dbReference type="Gene3D" id="1.20.140.10">
    <property type="entry name" value="Butyryl-CoA Dehydrogenase, subunit A, domain 3"/>
    <property type="match status" value="1"/>
</dbReference>
<dbReference type="InterPro" id="IPR036250">
    <property type="entry name" value="AcylCo_DH-like_C"/>
</dbReference>
<dbReference type="Gene3D" id="2.40.110.10">
    <property type="entry name" value="Butyryl-CoA Dehydrogenase, subunit A, domain 2"/>
    <property type="match status" value="1"/>
</dbReference>
<organism evidence="6 7">
    <name type="scientific">Methylocella tundrae</name>
    <dbReference type="NCBI Taxonomy" id="227605"/>
    <lineage>
        <taxon>Bacteria</taxon>
        <taxon>Pseudomonadati</taxon>
        <taxon>Pseudomonadota</taxon>
        <taxon>Alphaproteobacteria</taxon>
        <taxon>Hyphomicrobiales</taxon>
        <taxon>Beijerinckiaceae</taxon>
        <taxon>Methylocella</taxon>
    </lineage>
</organism>
<dbReference type="GO" id="GO:0016712">
    <property type="term" value="F:oxidoreductase activity, acting on paired donors, with incorporation or reduction of molecular oxygen, reduced flavin or flavoprotein as one donor, and incorporation of one atom of oxygen"/>
    <property type="evidence" value="ECO:0007669"/>
    <property type="project" value="TreeGrafter"/>
</dbReference>
<dbReference type="InterPro" id="IPR009100">
    <property type="entry name" value="AcylCoA_DH/oxidase_NM_dom_sf"/>
</dbReference>
<dbReference type="InterPro" id="IPR013786">
    <property type="entry name" value="AcylCoA_DH/ox_N"/>
</dbReference>
<comment type="similarity">
    <text evidence="2">Belongs to the HpaH/HsaA monooxygenase family.</text>
</comment>
<name>A0A8B6MAN1_METTU</name>
<dbReference type="InterPro" id="IPR046373">
    <property type="entry name" value="Acyl-CoA_Oxase/DH_mid-dom_sf"/>
</dbReference>
<dbReference type="GO" id="GO:0033539">
    <property type="term" value="P:fatty acid beta-oxidation using acyl-CoA dehydrogenase"/>
    <property type="evidence" value="ECO:0007669"/>
    <property type="project" value="TreeGrafter"/>
</dbReference>
<evidence type="ECO:0000259" key="4">
    <source>
        <dbReference type="Pfam" id="PF02771"/>
    </source>
</evidence>
<dbReference type="SUPFAM" id="SSF56645">
    <property type="entry name" value="Acyl-CoA dehydrogenase NM domain-like"/>
    <property type="match status" value="1"/>
</dbReference>
<reference evidence="6 7" key="1">
    <citation type="submission" date="2019-05" db="EMBL/GenBank/DDBJ databases">
        <authorList>
            <person name="Farhan Ul Haque M."/>
        </authorList>
    </citation>
    <scope>NUCLEOTIDE SEQUENCE [LARGE SCALE GENOMIC DNA]</scope>
    <source>
        <strain evidence="6">2</strain>
    </source>
</reference>
<evidence type="ECO:0000313" key="7">
    <source>
        <dbReference type="Proteomes" id="UP000485880"/>
    </source>
</evidence>
<dbReference type="InterPro" id="IPR050741">
    <property type="entry name" value="Acyl-CoA_dehydrogenase"/>
</dbReference>
<protein>
    <submittedName>
        <fullName evidence="6">3-hydroxy-9,10-secoandrosta-1,3,5(10)-triene-9, 17-dione monooxygenase</fullName>
    </submittedName>
</protein>
<dbReference type="PANTHER" id="PTHR48083">
    <property type="entry name" value="MEDIUM-CHAIN SPECIFIC ACYL-COA DEHYDROGENASE, MITOCHONDRIAL-RELATED"/>
    <property type="match status" value="1"/>
</dbReference>
<evidence type="ECO:0000256" key="3">
    <source>
        <dbReference type="SAM" id="Phobius"/>
    </source>
</evidence>
<evidence type="ECO:0000256" key="1">
    <source>
        <dbReference type="ARBA" id="ARBA00023002"/>
    </source>
</evidence>
<comment type="caution">
    <text evidence="6">The sequence shown here is derived from an EMBL/GenBank/DDBJ whole genome shotgun (WGS) entry which is preliminary data.</text>
</comment>
<sequence length="431" mass="47795">MTADTAIISSQVDTASISCGDPVPSSDELVRRATAMVPKLRAQADEVEEARMVPRETIEQFKQAGFFRILQPKRWGGWEMNPIVFMRILMELGRGCSSSAWNMMILGIHQWEFGLMDPRAGDDVWGKDNTTIIASSYPPAGKLTRVEGGYLLNGRWPTSSGTDHGQWAFIGANQFDASGAMFDRKALLVPRTDYEIFDDWFVFGLAGTGSKSLILKDVFVPEHRAHSMVDYRSSGRSEMYLYPFNMVFFSAVSSVIIGFAQAAVDIFREQMQTRRDTATGLPTALSPYVKDRLGNAVARIRSSRMRLEQVMNEATQHVTRRELVPLDDRVHYMLDGARVGRECEEAVLLLYKSLSARGIYKSNPMQRVLRDVLAGANHITQNADDFAGILGGYLLGQPLPPFMYELPAVTGVEARVPPSGAGDRSASFGCP</sequence>
<gene>
    <name evidence="6" type="ORF">MPC4_310017</name>
</gene>
<dbReference type="InterPro" id="IPR013107">
    <property type="entry name" value="Acyl-CoA_DH_C"/>
</dbReference>
<dbReference type="SUPFAM" id="SSF47203">
    <property type="entry name" value="Acyl-CoA dehydrogenase C-terminal domain-like"/>
    <property type="match status" value="1"/>
</dbReference>
<dbReference type="Pfam" id="PF08028">
    <property type="entry name" value="Acyl-CoA_dh_2"/>
    <property type="match status" value="1"/>
</dbReference>
<keyword evidence="3" id="KW-0472">Membrane</keyword>
<keyword evidence="7" id="KW-1185">Reference proteome</keyword>
<dbReference type="GO" id="GO:0050660">
    <property type="term" value="F:flavin adenine dinucleotide binding"/>
    <property type="evidence" value="ECO:0007669"/>
    <property type="project" value="InterPro"/>
</dbReference>
<dbReference type="PANTHER" id="PTHR48083:SF19">
    <property type="entry name" value="FLAVIN-DEPENDENT MONOOXYGENASE, OXYGENASE SUBUNIT HSAA"/>
    <property type="match status" value="1"/>
</dbReference>
<keyword evidence="3" id="KW-1133">Transmembrane helix</keyword>
<dbReference type="GO" id="GO:0005737">
    <property type="term" value="C:cytoplasm"/>
    <property type="evidence" value="ECO:0007669"/>
    <property type="project" value="TreeGrafter"/>
</dbReference>
<dbReference type="EMBL" id="CABFMQ020000089">
    <property type="protein sequence ID" value="VTZ51142.1"/>
    <property type="molecule type" value="Genomic_DNA"/>
</dbReference>
<dbReference type="InterPro" id="IPR037069">
    <property type="entry name" value="AcylCoA_DH/ox_N_sf"/>
</dbReference>
<dbReference type="RefSeq" id="WP_174513040.1">
    <property type="nucleotide sequence ID" value="NZ_CABFMQ020000089.1"/>
</dbReference>
<dbReference type="Gene3D" id="1.10.540.10">
    <property type="entry name" value="Acyl-CoA dehydrogenase/oxidase, N-terminal domain"/>
    <property type="match status" value="1"/>
</dbReference>
<evidence type="ECO:0000256" key="2">
    <source>
        <dbReference type="ARBA" id="ARBA00049661"/>
    </source>
</evidence>
<evidence type="ECO:0000313" key="6">
    <source>
        <dbReference type="EMBL" id="VTZ51142.1"/>
    </source>
</evidence>
<accession>A0A8B6MAN1</accession>
<feature type="transmembrane region" description="Helical" evidence="3">
    <location>
        <begin position="240"/>
        <end position="264"/>
    </location>
</feature>
<dbReference type="AlphaFoldDB" id="A0A8B6MAN1"/>
<dbReference type="Proteomes" id="UP000485880">
    <property type="component" value="Unassembled WGS sequence"/>
</dbReference>
<keyword evidence="3" id="KW-0812">Transmembrane</keyword>
<evidence type="ECO:0000259" key="5">
    <source>
        <dbReference type="Pfam" id="PF08028"/>
    </source>
</evidence>
<dbReference type="Pfam" id="PF02771">
    <property type="entry name" value="Acyl-CoA_dh_N"/>
    <property type="match status" value="1"/>
</dbReference>
<feature type="domain" description="Acyl-CoA dehydrogenase/oxidase N-terminal" evidence="4">
    <location>
        <begin position="39"/>
        <end position="103"/>
    </location>
</feature>
<proteinExistence type="inferred from homology"/>
<dbReference type="GO" id="GO:0003995">
    <property type="term" value="F:acyl-CoA dehydrogenase activity"/>
    <property type="evidence" value="ECO:0007669"/>
    <property type="project" value="TreeGrafter"/>
</dbReference>
<dbReference type="PIRSF" id="PIRSF016578">
    <property type="entry name" value="HsaA"/>
    <property type="match status" value="1"/>
</dbReference>
<keyword evidence="6" id="KW-0503">Monooxygenase</keyword>